<dbReference type="STRING" id="195883.A0A482WJG9"/>
<dbReference type="PROSITE" id="PS00233">
    <property type="entry name" value="CHIT_BIND_RR_1"/>
    <property type="match status" value="1"/>
</dbReference>
<dbReference type="InterPro" id="IPR000618">
    <property type="entry name" value="Insect_cuticle"/>
</dbReference>
<dbReference type="GO" id="GO:0062129">
    <property type="term" value="C:chitin-based extracellular matrix"/>
    <property type="evidence" value="ECO:0007669"/>
    <property type="project" value="TreeGrafter"/>
</dbReference>
<proteinExistence type="predicted"/>
<dbReference type="FunCoup" id="A0A482WJG9">
    <property type="interactions" value="16"/>
</dbReference>
<evidence type="ECO:0000256" key="1">
    <source>
        <dbReference type="ARBA" id="ARBA00022460"/>
    </source>
</evidence>
<evidence type="ECO:0000256" key="3">
    <source>
        <dbReference type="SAM" id="SignalP"/>
    </source>
</evidence>
<dbReference type="Pfam" id="PF00379">
    <property type="entry name" value="Chitin_bind_4"/>
    <property type="match status" value="1"/>
</dbReference>
<evidence type="ECO:0000256" key="2">
    <source>
        <dbReference type="PROSITE-ProRule" id="PRU00497"/>
    </source>
</evidence>
<dbReference type="PROSITE" id="PS51155">
    <property type="entry name" value="CHIT_BIND_RR_2"/>
    <property type="match status" value="1"/>
</dbReference>
<name>A0A482WJG9_LAOST</name>
<dbReference type="AlphaFoldDB" id="A0A482WJG9"/>
<dbReference type="PRINTS" id="PR00947">
    <property type="entry name" value="CUTICLE"/>
</dbReference>
<dbReference type="InterPro" id="IPR050468">
    <property type="entry name" value="Cuticle_Struct_Prot"/>
</dbReference>
<sequence length="145" mass="15321">MQSIIQKCAVLCLVAASALAAPQAPRGSDAAATIEKDDREVNFDGSYRYSYQTSNGIAADEQGALKNPGSDAATMSAAGQYSYVSPEGVPIRVVYSADENGFQPQGEHLPTPPPIPPAIQRALEYLATLPSTPDTPVNAPVNRRF</sequence>
<dbReference type="EMBL" id="QKKF02034217">
    <property type="protein sequence ID" value="RZF33376.1"/>
    <property type="molecule type" value="Genomic_DNA"/>
</dbReference>
<dbReference type="InParanoid" id="A0A482WJG9"/>
<gene>
    <name evidence="4" type="ORF">LSTR_LSTR011910</name>
</gene>
<dbReference type="Proteomes" id="UP000291343">
    <property type="component" value="Unassembled WGS sequence"/>
</dbReference>
<accession>A0A482WJG9</accession>
<feature type="chain" id="PRO_5019856850" evidence="3">
    <location>
        <begin position="21"/>
        <end position="145"/>
    </location>
</feature>
<dbReference type="GO" id="GO:0008010">
    <property type="term" value="F:structural constituent of chitin-based larval cuticle"/>
    <property type="evidence" value="ECO:0007669"/>
    <property type="project" value="TreeGrafter"/>
</dbReference>
<keyword evidence="3" id="KW-0732">Signal</keyword>
<organism evidence="4 5">
    <name type="scientific">Laodelphax striatellus</name>
    <name type="common">Small brown planthopper</name>
    <name type="synonym">Delphax striatella</name>
    <dbReference type="NCBI Taxonomy" id="195883"/>
    <lineage>
        <taxon>Eukaryota</taxon>
        <taxon>Metazoa</taxon>
        <taxon>Ecdysozoa</taxon>
        <taxon>Arthropoda</taxon>
        <taxon>Hexapoda</taxon>
        <taxon>Insecta</taxon>
        <taxon>Pterygota</taxon>
        <taxon>Neoptera</taxon>
        <taxon>Paraneoptera</taxon>
        <taxon>Hemiptera</taxon>
        <taxon>Auchenorrhyncha</taxon>
        <taxon>Fulgoroidea</taxon>
        <taxon>Delphacidae</taxon>
        <taxon>Criomorphinae</taxon>
        <taxon>Laodelphax</taxon>
    </lineage>
</organism>
<comment type="caution">
    <text evidence="4">The sequence shown here is derived from an EMBL/GenBank/DDBJ whole genome shotgun (WGS) entry which is preliminary data.</text>
</comment>
<protein>
    <submittedName>
        <fullName evidence="4">Uncharacterized protein</fullName>
    </submittedName>
</protein>
<dbReference type="PANTHER" id="PTHR10380:SF241">
    <property type="entry name" value="CUTICULAR PROTEIN 47EG-RELATED"/>
    <property type="match status" value="1"/>
</dbReference>
<dbReference type="PANTHER" id="PTHR10380">
    <property type="entry name" value="CUTICLE PROTEIN"/>
    <property type="match status" value="1"/>
</dbReference>
<keyword evidence="1 2" id="KW-0193">Cuticle</keyword>
<evidence type="ECO:0000313" key="4">
    <source>
        <dbReference type="EMBL" id="RZF33376.1"/>
    </source>
</evidence>
<reference evidence="4 5" key="1">
    <citation type="journal article" date="2017" name="Gigascience">
        <title>Genome sequence of the small brown planthopper, Laodelphax striatellus.</title>
        <authorList>
            <person name="Zhu J."/>
            <person name="Jiang F."/>
            <person name="Wang X."/>
            <person name="Yang P."/>
            <person name="Bao Y."/>
            <person name="Zhao W."/>
            <person name="Wang W."/>
            <person name="Lu H."/>
            <person name="Wang Q."/>
            <person name="Cui N."/>
            <person name="Li J."/>
            <person name="Chen X."/>
            <person name="Luo L."/>
            <person name="Yu J."/>
            <person name="Kang L."/>
            <person name="Cui F."/>
        </authorList>
    </citation>
    <scope>NUCLEOTIDE SEQUENCE [LARGE SCALE GENOMIC DNA]</scope>
    <source>
        <strain evidence="4">Lst14</strain>
    </source>
</reference>
<dbReference type="OrthoDB" id="6372059at2759"/>
<feature type="signal peptide" evidence="3">
    <location>
        <begin position="1"/>
        <end position="20"/>
    </location>
</feature>
<evidence type="ECO:0000313" key="5">
    <source>
        <dbReference type="Proteomes" id="UP000291343"/>
    </source>
</evidence>
<keyword evidence="5" id="KW-1185">Reference proteome</keyword>
<dbReference type="InterPro" id="IPR031311">
    <property type="entry name" value="CHIT_BIND_RR_consensus"/>
</dbReference>